<dbReference type="GO" id="GO:0032259">
    <property type="term" value="P:methylation"/>
    <property type="evidence" value="ECO:0007669"/>
    <property type="project" value="UniProtKB-KW"/>
</dbReference>
<keyword evidence="1 4" id="KW-0489">Methyltransferase</keyword>
<dbReference type="GO" id="GO:0008757">
    <property type="term" value="F:S-adenosylmethionine-dependent methyltransferase activity"/>
    <property type="evidence" value="ECO:0007669"/>
    <property type="project" value="InterPro"/>
</dbReference>
<proteinExistence type="predicted"/>
<dbReference type="RefSeq" id="WP_045749787.1">
    <property type="nucleotide sequence ID" value="NZ_UFRU01000001.1"/>
</dbReference>
<protein>
    <submittedName>
        <fullName evidence="4">Ribosomal RNA small subunit methyltransferase C</fullName>
    </submittedName>
</protein>
<dbReference type="InterPro" id="IPR046977">
    <property type="entry name" value="RsmC/RlmG"/>
</dbReference>
<evidence type="ECO:0000313" key="5">
    <source>
        <dbReference type="Proteomes" id="UP000032434"/>
    </source>
</evidence>
<dbReference type="PANTHER" id="PTHR47816">
    <property type="entry name" value="RIBOSOMAL RNA SMALL SUBUNIT METHYLTRANSFERASE C"/>
    <property type="match status" value="1"/>
</dbReference>
<dbReference type="Proteomes" id="UP000032434">
    <property type="component" value="Chromosome 1"/>
</dbReference>
<dbReference type="AlphaFoldDB" id="A0A061AIB9"/>
<sequence length="196" mass="22165">MSHYYQYDPTLKSELKTYQTTVRGVSFSFLSDRGVFSQDHLDYGSKVLIESIEVLSPGIKVLDMGSGIGVVGIILKKLFKEIELTQADVNLRAIELNKENLKLNQVEGEVIESNLFEKINGSFDLIVSNPPIRTGKEVIYKLYMDAYHRLLDDGVLAIVVRKQQGAKSTITYLETFFKSVKVVTKSKGFYVIHAYK</sequence>
<dbReference type="EMBL" id="LK028559">
    <property type="protein sequence ID" value="CDR31361.1"/>
    <property type="molecule type" value="Genomic_DNA"/>
</dbReference>
<evidence type="ECO:0000259" key="3">
    <source>
        <dbReference type="Pfam" id="PF05175"/>
    </source>
</evidence>
<organism evidence="4 5">
    <name type="scientific">Acholeplasma oculi</name>
    <dbReference type="NCBI Taxonomy" id="35623"/>
    <lineage>
        <taxon>Bacteria</taxon>
        <taxon>Bacillati</taxon>
        <taxon>Mycoplasmatota</taxon>
        <taxon>Mollicutes</taxon>
        <taxon>Acholeplasmatales</taxon>
        <taxon>Acholeplasmataceae</taxon>
        <taxon>Acholeplasma</taxon>
    </lineage>
</organism>
<dbReference type="PATRIC" id="fig|35623.3.peg.1287"/>
<dbReference type="PANTHER" id="PTHR47816:SF4">
    <property type="entry name" value="RIBOSOMAL RNA SMALL SUBUNIT METHYLTRANSFERASE C"/>
    <property type="match status" value="1"/>
</dbReference>
<reference evidence="5" key="1">
    <citation type="submission" date="2014-05" db="EMBL/GenBank/DDBJ databases">
        <authorList>
            <person name="Kube M."/>
        </authorList>
    </citation>
    <scope>NUCLEOTIDE SEQUENCE [LARGE SCALE GENOMIC DNA]</scope>
</reference>
<evidence type="ECO:0000313" key="4">
    <source>
        <dbReference type="EMBL" id="CDR31361.1"/>
    </source>
</evidence>
<evidence type="ECO:0000256" key="2">
    <source>
        <dbReference type="ARBA" id="ARBA00022679"/>
    </source>
</evidence>
<dbReference type="InParanoid" id="A0A061AIB9"/>
<gene>
    <name evidence="4" type="primary">rsmC</name>
    <name evidence="4" type="ORF">Aocu_12880</name>
</gene>
<name>A0A061AIB9_9MOLU</name>
<dbReference type="FunCoup" id="A0A061AIB9">
    <property type="interactions" value="91"/>
</dbReference>
<dbReference type="InterPro" id="IPR007848">
    <property type="entry name" value="Small_mtfrase_dom"/>
</dbReference>
<dbReference type="HOGENOM" id="CLU_018398_7_2_14"/>
<dbReference type="InterPro" id="IPR029063">
    <property type="entry name" value="SAM-dependent_MTases_sf"/>
</dbReference>
<evidence type="ECO:0000256" key="1">
    <source>
        <dbReference type="ARBA" id="ARBA00022603"/>
    </source>
</evidence>
<feature type="domain" description="Methyltransferase small" evidence="3">
    <location>
        <begin position="28"/>
        <end position="192"/>
    </location>
</feature>
<dbReference type="CDD" id="cd02440">
    <property type="entry name" value="AdoMet_MTases"/>
    <property type="match status" value="1"/>
</dbReference>
<accession>A0A061AIB9</accession>
<dbReference type="STRING" id="35623.Aocu_12880"/>
<dbReference type="Pfam" id="PF05175">
    <property type="entry name" value="MTS"/>
    <property type="match status" value="1"/>
</dbReference>
<dbReference type="SUPFAM" id="SSF53335">
    <property type="entry name" value="S-adenosyl-L-methionine-dependent methyltransferases"/>
    <property type="match status" value="1"/>
</dbReference>
<keyword evidence="5" id="KW-1185">Reference proteome</keyword>
<keyword evidence="2 4" id="KW-0808">Transferase</keyword>
<dbReference type="Gene3D" id="3.40.50.150">
    <property type="entry name" value="Vaccinia Virus protein VP39"/>
    <property type="match status" value="1"/>
</dbReference>
<dbReference type="KEGG" id="aoc:Aocu_12880"/>